<dbReference type="Pfam" id="PF04999">
    <property type="entry name" value="FtsL"/>
    <property type="match status" value="1"/>
</dbReference>
<evidence type="ECO:0000256" key="8">
    <source>
        <dbReference type="NCBIfam" id="TIGR02209"/>
    </source>
</evidence>
<evidence type="ECO:0000256" key="7">
    <source>
        <dbReference type="ARBA" id="ARBA00023306"/>
    </source>
</evidence>
<comment type="subcellular location">
    <subcellularLocation>
        <location evidence="1">Cell membrane</location>
        <topology evidence="1">Single-pass type II membrane protein</topology>
    </subcellularLocation>
</comment>
<dbReference type="EMBL" id="CP045871">
    <property type="protein sequence ID" value="QGG80951.1"/>
    <property type="molecule type" value="Genomic_DNA"/>
</dbReference>
<dbReference type="GO" id="GO:0051301">
    <property type="term" value="P:cell division"/>
    <property type="evidence" value="ECO:0007669"/>
    <property type="project" value="UniProtKB-KW"/>
</dbReference>
<dbReference type="Proteomes" id="UP000388235">
    <property type="component" value="Chromosome"/>
</dbReference>
<evidence type="ECO:0000313" key="11">
    <source>
        <dbReference type="Proteomes" id="UP000388235"/>
    </source>
</evidence>
<evidence type="ECO:0000256" key="1">
    <source>
        <dbReference type="ARBA" id="ARBA00004401"/>
    </source>
</evidence>
<keyword evidence="7" id="KW-0131">Cell cycle</keyword>
<keyword evidence="6 9" id="KW-0472">Membrane</keyword>
<evidence type="ECO:0000313" key="10">
    <source>
        <dbReference type="EMBL" id="QGG80951.1"/>
    </source>
</evidence>
<keyword evidence="4 9" id="KW-0812">Transmembrane</keyword>
<protein>
    <recommendedName>
        <fullName evidence="8">Cell division protein FtsL</fullName>
    </recommendedName>
</protein>
<sequence>MCGAGVKSLFFEALAVAVGLLTNRHVVSLALMVLVVMGSAIAVNRTTHETRLLYQAQQSQFARIQSLQNERSQLGLEVGALASHARLDAWAREQGFEVASEHEVLSW</sequence>
<evidence type="ECO:0000256" key="5">
    <source>
        <dbReference type="ARBA" id="ARBA00022989"/>
    </source>
</evidence>
<evidence type="ECO:0000256" key="2">
    <source>
        <dbReference type="ARBA" id="ARBA00022475"/>
    </source>
</evidence>
<reference evidence="10 11" key="1">
    <citation type="submission" date="2019-11" db="EMBL/GenBank/DDBJ databases">
        <authorList>
            <person name="Khan S.A."/>
            <person name="Jeon C.O."/>
            <person name="Chun B.H."/>
        </authorList>
    </citation>
    <scope>NUCLEOTIDE SEQUENCE [LARGE SCALE GENOMIC DNA]</scope>
    <source>
        <strain evidence="10 11">IMCC 1097</strain>
    </source>
</reference>
<evidence type="ECO:0000256" key="4">
    <source>
        <dbReference type="ARBA" id="ARBA00022692"/>
    </source>
</evidence>
<keyword evidence="2" id="KW-1003">Cell membrane</keyword>
<dbReference type="KEGG" id="llp:GH975_10365"/>
<evidence type="ECO:0000256" key="9">
    <source>
        <dbReference type="SAM" id="Phobius"/>
    </source>
</evidence>
<proteinExistence type="predicted"/>
<keyword evidence="11" id="KW-1185">Reference proteome</keyword>
<dbReference type="AlphaFoldDB" id="A0A5Q2QF11"/>
<name>A0A5Q2QF11_9GAMM</name>
<feature type="transmembrane region" description="Helical" evidence="9">
    <location>
        <begin position="26"/>
        <end position="43"/>
    </location>
</feature>
<organism evidence="10 11">
    <name type="scientific">Litorivicinus lipolyticus</name>
    <dbReference type="NCBI Taxonomy" id="418701"/>
    <lineage>
        <taxon>Bacteria</taxon>
        <taxon>Pseudomonadati</taxon>
        <taxon>Pseudomonadota</taxon>
        <taxon>Gammaproteobacteria</taxon>
        <taxon>Oceanospirillales</taxon>
        <taxon>Litorivicinaceae</taxon>
        <taxon>Litorivicinus</taxon>
    </lineage>
</organism>
<dbReference type="NCBIfam" id="TIGR02209">
    <property type="entry name" value="ftsL_broad"/>
    <property type="match status" value="1"/>
</dbReference>
<accession>A0A5Q2QF11</accession>
<keyword evidence="5 9" id="KW-1133">Transmembrane helix</keyword>
<dbReference type="GO" id="GO:0005886">
    <property type="term" value="C:plasma membrane"/>
    <property type="evidence" value="ECO:0007669"/>
    <property type="project" value="UniProtKB-SubCell"/>
</dbReference>
<dbReference type="InterPro" id="IPR011922">
    <property type="entry name" value="Cell_div_FtsL"/>
</dbReference>
<keyword evidence="3 10" id="KW-0132">Cell division</keyword>
<gene>
    <name evidence="10" type="primary">ftsL</name>
    <name evidence="10" type="ORF">GH975_10365</name>
</gene>
<evidence type="ECO:0000256" key="3">
    <source>
        <dbReference type="ARBA" id="ARBA00022618"/>
    </source>
</evidence>
<evidence type="ECO:0000256" key="6">
    <source>
        <dbReference type="ARBA" id="ARBA00023136"/>
    </source>
</evidence>